<feature type="transmembrane region" description="Helical" evidence="1">
    <location>
        <begin position="21"/>
        <end position="45"/>
    </location>
</feature>
<name>A0A6G7KU72_ASF</name>
<keyword evidence="1" id="KW-1133">Transmembrane helix</keyword>
<keyword evidence="1" id="KW-0812">Transmembrane</keyword>
<organismHost>
    <name type="scientific">Potamochoerus larvatus</name>
    <name type="common">Bushpig</name>
    <dbReference type="NCBI Taxonomy" id="273792"/>
</organismHost>
<proteinExistence type="predicted"/>
<protein>
    <submittedName>
        <fullName evidence="2">PF165R</fullName>
    </submittedName>
</protein>
<evidence type="ECO:0000313" key="2">
    <source>
        <dbReference type="EMBL" id="QII88904.1"/>
    </source>
</evidence>
<dbReference type="EMBL" id="MN641877">
    <property type="protein sequence ID" value="QII88904.1"/>
    <property type="molecule type" value="Genomic_DNA"/>
</dbReference>
<organismHost>
    <name type="scientific">Ornithodoros</name>
    <name type="common">relapsing fever ticks</name>
    <dbReference type="NCBI Taxonomy" id="6937"/>
</organismHost>
<gene>
    <name evidence="2" type="primary">F165R</name>
</gene>
<sequence>MANPNTRILYTKSIQASITSILYFFFFYILEYFVAVHNATSLGVFTSIQQCAETMQQYPGLHYVVFMYTCPADAENTDVVYLLPSLSLHTPMFVHHCPNRTIQARHVLQKIYLLFEEESIANWKVSVYTVFPHVHNRLSAPKLSIDEAIAAVQKFLI</sequence>
<organismHost>
    <name type="scientific">Ornithodoros moubata</name>
    <name type="common">Soft tick</name>
    <name type="synonym">Argasid tick</name>
    <dbReference type="NCBI Taxonomy" id="6938"/>
</organismHost>
<accession>A0A6G7KU72</accession>
<keyword evidence="1" id="KW-0472">Membrane</keyword>
<evidence type="ECO:0000256" key="1">
    <source>
        <dbReference type="SAM" id="Phobius"/>
    </source>
</evidence>
<reference evidence="2" key="1">
    <citation type="submission" date="2019-11" db="EMBL/GenBank/DDBJ databases">
        <authorList>
            <person name="Ndlovu S.S."/>
            <person name="Carulei O."/>
        </authorList>
    </citation>
    <scope>NUCLEOTIDE SEQUENCE [LARGE SCALE GENOMIC DNA]</scope>
    <source>
        <strain evidence="2">RSA_2_2004</strain>
    </source>
</reference>
<organismHost>
    <name type="scientific">Sus scrofa</name>
    <name type="common">Pig</name>
    <dbReference type="NCBI Taxonomy" id="9823"/>
</organismHost>
<organism evidence="2">
    <name type="scientific">African swine fever virus</name>
    <name type="common">ASFV</name>
    <dbReference type="NCBI Taxonomy" id="10497"/>
    <lineage>
        <taxon>Viruses</taxon>
        <taxon>Varidnaviria</taxon>
        <taxon>Bamfordvirae</taxon>
        <taxon>Nucleocytoviricota</taxon>
        <taxon>Pokkesviricetes</taxon>
        <taxon>Asfuvirales</taxon>
        <taxon>Asfarviridae</taxon>
        <taxon>Asfivirus</taxon>
        <taxon>Asfivirus haemorrhagiae</taxon>
    </lineage>
</organism>
<organismHost>
    <name type="scientific">Phacochoerus aethiopicus</name>
    <name type="common">Warthog</name>
    <dbReference type="NCBI Taxonomy" id="85517"/>
</organismHost>
<organismHost>
    <name type="scientific">Phacochoerus africanus</name>
    <name type="common">Warthog</name>
    <dbReference type="NCBI Taxonomy" id="41426"/>
</organismHost>